<keyword evidence="2" id="KW-1185">Reference proteome</keyword>
<evidence type="ECO:0000313" key="2">
    <source>
        <dbReference type="Proteomes" id="UP000017831"/>
    </source>
</evidence>
<dbReference type="AlphaFoldDB" id="U6R9N6"/>
<proteinExistence type="predicted"/>
<comment type="caution">
    <text evidence="1">The sequence shown here is derived from an EMBL/GenBank/DDBJ whole genome shotgun (WGS) entry which is preliminary data.</text>
</comment>
<accession>U6R9N6</accession>
<protein>
    <submittedName>
        <fullName evidence="1">Uncharacterized protein</fullName>
    </submittedName>
</protein>
<sequence>MMQGPFLLCLCQRGAFTGSQMISFSAVPLSRKRKAVSDRPIHKWNKPSCTAGKPGRMILSVRPDTLGQTYKIILPCRWFTRFHASGYVPFPFWRFPFFTDFSFEVFLSNLPPLPFTSIFASFSEPHQAVISVLGAKVIPGLDGNARSSLLFSEKISSPAGSIFPEKPCIP</sequence>
<dbReference type="HOGENOM" id="CLU_145867_0_0_10"/>
<dbReference type="EMBL" id="AQHY01000039">
    <property type="protein sequence ID" value="EOA52787.1"/>
    <property type="molecule type" value="Genomic_DNA"/>
</dbReference>
<dbReference type="Proteomes" id="UP000017831">
    <property type="component" value="Unassembled WGS sequence"/>
</dbReference>
<organism evidence="1 2">
    <name type="scientific">Phocaeicola massiliensis B84634 = Timone 84634 = DSM 17679 = JCM 13223</name>
    <dbReference type="NCBI Taxonomy" id="1121098"/>
    <lineage>
        <taxon>Bacteria</taxon>
        <taxon>Pseudomonadati</taxon>
        <taxon>Bacteroidota</taxon>
        <taxon>Bacteroidia</taxon>
        <taxon>Bacteroidales</taxon>
        <taxon>Bacteroidaceae</taxon>
        <taxon>Phocaeicola</taxon>
    </lineage>
</organism>
<dbReference type="STRING" id="1121098.HMPREF1534_03440"/>
<reference evidence="1 2" key="1">
    <citation type="submission" date="2013-04" db="EMBL/GenBank/DDBJ databases">
        <title>The Genome Sequence of Bacteroides massiliensis DSM 17679.</title>
        <authorList>
            <consortium name="The Broad Institute Genomics Platform"/>
            <person name="Earl A."/>
            <person name="Ward D."/>
            <person name="Feldgarden M."/>
            <person name="Gevers D."/>
            <person name="Martens E."/>
            <person name="Fenner L."/>
            <person name="Roux V."/>
            <person name="Mallet M.N."/>
            <person name="Raoult D."/>
            <person name="Walker B."/>
            <person name="Young S."/>
            <person name="Zeng Q."/>
            <person name="Gargeya S."/>
            <person name="Fitzgerald M."/>
            <person name="Haas B."/>
            <person name="Abouelleil A."/>
            <person name="Allen A.W."/>
            <person name="Alvarado L."/>
            <person name="Arachchi H.M."/>
            <person name="Berlin A.M."/>
            <person name="Chapman S.B."/>
            <person name="Gainer-Dewar J."/>
            <person name="Goldberg J."/>
            <person name="Griggs A."/>
            <person name="Gujja S."/>
            <person name="Hansen M."/>
            <person name="Howarth C."/>
            <person name="Imamovic A."/>
            <person name="Ireland A."/>
            <person name="Larimer J."/>
            <person name="McCowan C."/>
            <person name="Murphy C."/>
            <person name="Pearson M."/>
            <person name="Poon T.W."/>
            <person name="Priest M."/>
            <person name="Roberts A."/>
            <person name="Saif S."/>
            <person name="Shea T."/>
            <person name="Sisk P."/>
            <person name="Sykes S."/>
            <person name="Wortman J."/>
            <person name="Nusbaum C."/>
            <person name="Birren B."/>
        </authorList>
    </citation>
    <scope>NUCLEOTIDE SEQUENCE [LARGE SCALE GENOMIC DNA]</scope>
    <source>
        <strain evidence="2">B84634 / Timone 84634 / DSM 17679 / JCM 13223</strain>
    </source>
</reference>
<gene>
    <name evidence="1" type="ORF">HMPREF1534_03440</name>
</gene>
<evidence type="ECO:0000313" key="1">
    <source>
        <dbReference type="EMBL" id="EOA52787.1"/>
    </source>
</evidence>
<name>U6R9N6_9BACT</name>
<dbReference type="eggNOG" id="ENOG502ZBK1">
    <property type="taxonomic scope" value="Bacteria"/>
</dbReference>